<dbReference type="PROSITE" id="PS00283">
    <property type="entry name" value="SOYBEAN_KUNITZ"/>
    <property type="match status" value="1"/>
</dbReference>
<keyword evidence="2" id="KW-0732">Signal</keyword>
<dbReference type="GO" id="GO:0004866">
    <property type="term" value="F:endopeptidase inhibitor activity"/>
    <property type="evidence" value="ECO:0007669"/>
    <property type="project" value="InterPro"/>
</dbReference>
<gene>
    <name evidence="3" type="ORF">RHSIM_Rhsim08G0010100</name>
</gene>
<dbReference type="SMART" id="SM00452">
    <property type="entry name" value="STI"/>
    <property type="match status" value="1"/>
</dbReference>
<evidence type="ECO:0000313" key="3">
    <source>
        <dbReference type="EMBL" id="KAF7135572.1"/>
    </source>
</evidence>
<accession>A0A834GMF0</accession>
<proteinExistence type="inferred from homology"/>
<feature type="chain" id="PRO_5032857872" evidence="2">
    <location>
        <begin position="20"/>
        <end position="215"/>
    </location>
</feature>
<sequence length="215" mass="23553">MKTTSPLLYFLSLIIFVFSTFTTNPTKFLVAADSAPNPVLDVEGNELRKGIDYYVLPVIRGNSGGLTLSSTSNATTACPLDVVQEQHEVDNGLPLTFSPVNPKKGLIRVSTDTNIKFAIAIVCVRSTVWRLDGYDESVGKSFVTAGGIEGDPGRETVSSWFRIDEYEGDYKLVFCPMVCNVCKVRCGDIGVYIDVHGTRRLALSDVPLKIMFKKA</sequence>
<dbReference type="CDD" id="cd23375">
    <property type="entry name" value="beta-trefoil_STI_VvMLP-like"/>
    <property type="match status" value="1"/>
</dbReference>
<dbReference type="SMR" id="A0A834GMF0"/>
<dbReference type="EMBL" id="WJXA01000008">
    <property type="protein sequence ID" value="KAF7135572.1"/>
    <property type="molecule type" value="Genomic_DNA"/>
</dbReference>
<protein>
    <submittedName>
        <fullName evidence="3">Uncharacterized protein</fullName>
    </submittedName>
</protein>
<dbReference type="OrthoDB" id="1872570at2759"/>
<feature type="signal peptide" evidence="2">
    <location>
        <begin position="1"/>
        <end position="19"/>
    </location>
</feature>
<comment type="similarity">
    <text evidence="1">Belongs to the protease inhibitor I3 (leguminous Kunitz-type inhibitor) family.</text>
</comment>
<keyword evidence="4" id="KW-1185">Reference proteome</keyword>
<dbReference type="PANTHER" id="PTHR33107:SF5">
    <property type="entry name" value="KUNITZ TRYPSIN INHIBITOR 5"/>
    <property type="match status" value="1"/>
</dbReference>
<dbReference type="InterPro" id="IPR002160">
    <property type="entry name" value="Prot_inh_Kunz-lg"/>
</dbReference>
<dbReference type="Proteomes" id="UP000626092">
    <property type="component" value="Unassembled WGS sequence"/>
</dbReference>
<comment type="caution">
    <text evidence="3">The sequence shown here is derived from an EMBL/GenBank/DDBJ whole genome shotgun (WGS) entry which is preliminary data.</text>
</comment>
<reference evidence="3" key="1">
    <citation type="submission" date="2019-11" db="EMBL/GenBank/DDBJ databases">
        <authorList>
            <person name="Liu Y."/>
            <person name="Hou J."/>
            <person name="Li T.-Q."/>
            <person name="Guan C.-H."/>
            <person name="Wu X."/>
            <person name="Wu H.-Z."/>
            <person name="Ling F."/>
            <person name="Zhang R."/>
            <person name="Shi X.-G."/>
            <person name="Ren J.-P."/>
            <person name="Chen E.-F."/>
            <person name="Sun J.-M."/>
        </authorList>
    </citation>
    <scope>NUCLEOTIDE SEQUENCE</scope>
    <source>
        <strain evidence="3">Adult_tree_wgs_1</strain>
        <tissue evidence="3">Leaves</tissue>
    </source>
</reference>
<evidence type="ECO:0000256" key="2">
    <source>
        <dbReference type="SAM" id="SignalP"/>
    </source>
</evidence>
<name>A0A834GMF0_RHOSS</name>
<evidence type="ECO:0000256" key="1">
    <source>
        <dbReference type="ARBA" id="ARBA00005440"/>
    </source>
</evidence>
<dbReference type="InterPro" id="IPR011065">
    <property type="entry name" value="Kunitz_inhibitor_STI-like_sf"/>
</dbReference>
<evidence type="ECO:0000313" key="4">
    <source>
        <dbReference type="Proteomes" id="UP000626092"/>
    </source>
</evidence>
<dbReference type="SUPFAM" id="SSF50386">
    <property type="entry name" value="STI-like"/>
    <property type="match status" value="1"/>
</dbReference>
<dbReference type="AlphaFoldDB" id="A0A834GMF0"/>
<dbReference type="PANTHER" id="PTHR33107">
    <property type="entry name" value="KUNITZ TRYPSIN INHIBITOR 2"/>
    <property type="match status" value="1"/>
</dbReference>
<dbReference type="Gene3D" id="2.80.10.50">
    <property type="match status" value="1"/>
</dbReference>
<dbReference type="PRINTS" id="PR00291">
    <property type="entry name" value="KUNITZINHBTR"/>
</dbReference>
<dbReference type="Pfam" id="PF00197">
    <property type="entry name" value="Kunitz_legume"/>
    <property type="match status" value="1"/>
</dbReference>
<organism evidence="3 4">
    <name type="scientific">Rhododendron simsii</name>
    <name type="common">Sims's rhododendron</name>
    <dbReference type="NCBI Taxonomy" id="118357"/>
    <lineage>
        <taxon>Eukaryota</taxon>
        <taxon>Viridiplantae</taxon>
        <taxon>Streptophyta</taxon>
        <taxon>Embryophyta</taxon>
        <taxon>Tracheophyta</taxon>
        <taxon>Spermatophyta</taxon>
        <taxon>Magnoliopsida</taxon>
        <taxon>eudicotyledons</taxon>
        <taxon>Gunneridae</taxon>
        <taxon>Pentapetalae</taxon>
        <taxon>asterids</taxon>
        <taxon>Ericales</taxon>
        <taxon>Ericaceae</taxon>
        <taxon>Ericoideae</taxon>
        <taxon>Rhodoreae</taxon>
        <taxon>Rhododendron</taxon>
    </lineage>
</organism>